<comment type="similarity">
    <text evidence="1">Belongs to the protein kinase superfamily. STE Ser/Thr protein kinase family. STE20 subfamily.</text>
</comment>
<feature type="compositionally biased region" description="Low complexity" evidence="12">
    <location>
        <begin position="736"/>
        <end position="771"/>
    </location>
</feature>
<feature type="compositionally biased region" description="Low complexity" evidence="12">
    <location>
        <begin position="548"/>
        <end position="559"/>
    </location>
</feature>
<dbReference type="SUPFAM" id="SSF56112">
    <property type="entry name" value="Protein kinase-like (PK-like)"/>
    <property type="match status" value="1"/>
</dbReference>
<evidence type="ECO:0000256" key="5">
    <source>
        <dbReference type="ARBA" id="ARBA00022741"/>
    </source>
</evidence>
<reference evidence="15" key="1">
    <citation type="submission" date="2016-03" db="EMBL/GenBank/DDBJ databases">
        <authorList>
            <person name="Devillers H."/>
        </authorList>
    </citation>
    <scope>NUCLEOTIDE SEQUENCE [LARGE SCALE GENOMIC DNA]</scope>
</reference>
<accession>A0A1G4MEI5</accession>
<comment type="catalytic activity">
    <reaction evidence="8">
        <text>L-threonyl-[protein] + ATP = O-phospho-L-threonyl-[protein] + ADP + H(+)</text>
        <dbReference type="Rhea" id="RHEA:46608"/>
        <dbReference type="Rhea" id="RHEA-COMP:11060"/>
        <dbReference type="Rhea" id="RHEA-COMP:11605"/>
        <dbReference type="ChEBI" id="CHEBI:15378"/>
        <dbReference type="ChEBI" id="CHEBI:30013"/>
        <dbReference type="ChEBI" id="CHEBI:30616"/>
        <dbReference type="ChEBI" id="CHEBI:61977"/>
        <dbReference type="ChEBI" id="CHEBI:456216"/>
        <dbReference type="EC" id="2.7.11.1"/>
    </reaction>
</comment>
<feature type="domain" description="Protein kinase" evidence="13">
    <location>
        <begin position="18"/>
        <end position="271"/>
    </location>
</feature>
<evidence type="ECO:0000256" key="11">
    <source>
        <dbReference type="SAM" id="Coils"/>
    </source>
</evidence>
<dbReference type="OMA" id="IMEGVYY"/>
<dbReference type="FunFam" id="1.10.510.10:FF:000499">
    <property type="entry name" value="Serine/threonine-protein kinase KIC1"/>
    <property type="match status" value="1"/>
</dbReference>
<feature type="compositionally biased region" description="Low complexity" evidence="12">
    <location>
        <begin position="614"/>
        <end position="627"/>
    </location>
</feature>
<gene>
    <name evidence="14" type="ORF">LAFE_0F02674G</name>
</gene>
<feature type="region of interest" description="Disordered" evidence="12">
    <location>
        <begin position="539"/>
        <end position="628"/>
    </location>
</feature>
<dbReference type="PROSITE" id="PS50011">
    <property type="entry name" value="PROTEIN_KINASE_DOM"/>
    <property type="match status" value="1"/>
</dbReference>
<evidence type="ECO:0000256" key="2">
    <source>
        <dbReference type="ARBA" id="ARBA00012513"/>
    </source>
</evidence>
<comment type="catalytic activity">
    <reaction evidence="9">
        <text>L-seryl-[protein] + ATP = O-phospho-L-seryl-[protein] + ADP + H(+)</text>
        <dbReference type="Rhea" id="RHEA:17989"/>
        <dbReference type="Rhea" id="RHEA-COMP:9863"/>
        <dbReference type="Rhea" id="RHEA-COMP:11604"/>
        <dbReference type="ChEBI" id="CHEBI:15378"/>
        <dbReference type="ChEBI" id="CHEBI:29999"/>
        <dbReference type="ChEBI" id="CHEBI:30616"/>
        <dbReference type="ChEBI" id="CHEBI:83421"/>
        <dbReference type="ChEBI" id="CHEBI:456216"/>
        <dbReference type="EC" id="2.7.11.1"/>
    </reaction>
</comment>
<dbReference type="Gene3D" id="1.10.510.10">
    <property type="entry name" value="Transferase(Phosphotransferase) domain 1"/>
    <property type="match status" value="1"/>
</dbReference>
<dbReference type="GO" id="GO:0031505">
    <property type="term" value="P:fungal-type cell wall organization"/>
    <property type="evidence" value="ECO:0007669"/>
    <property type="project" value="UniProtKB-ARBA"/>
</dbReference>
<evidence type="ECO:0000256" key="9">
    <source>
        <dbReference type="ARBA" id="ARBA00048679"/>
    </source>
</evidence>
<evidence type="ECO:0000313" key="15">
    <source>
        <dbReference type="Proteomes" id="UP000190831"/>
    </source>
</evidence>
<dbReference type="PANTHER" id="PTHR48012">
    <property type="entry name" value="STERILE20-LIKE KINASE, ISOFORM B-RELATED"/>
    <property type="match status" value="1"/>
</dbReference>
<evidence type="ECO:0000256" key="3">
    <source>
        <dbReference type="ARBA" id="ARBA00022527"/>
    </source>
</evidence>
<evidence type="ECO:0000256" key="10">
    <source>
        <dbReference type="PROSITE-ProRule" id="PRU10141"/>
    </source>
</evidence>
<keyword evidence="5 10" id="KW-0547">Nucleotide-binding</keyword>
<dbReference type="EC" id="2.7.11.1" evidence="2"/>
<proteinExistence type="inferred from homology"/>
<feature type="coiled-coil region" evidence="11">
    <location>
        <begin position="44"/>
        <end position="71"/>
    </location>
</feature>
<dbReference type="PANTHER" id="PTHR48012:SF10">
    <property type="entry name" value="FI20177P1"/>
    <property type="match status" value="1"/>
</dbReference>
<evidence type="ECO:0000256" key="7">
    <source>
        <dbReference type="ARBA" id="ARBA00022840"/>
    </source>
</evidence>
<evidence type="ECO:0000256" key="6">
    <source>
        <dbReference type="ARBA" id="ARBA00022777"/>
    </source>
</evidence>
<protein>
    <recommendedName>
        <fullName evidence="2">non-specific serine/threonine protein kinase</fullName>
        <ecNumber evidence="2">2.7.11.1</ecNumber>
    </recommendedName>
</protein>
<dbReference type="Proteomes" id="UP000190831">
    <property type="component" value="Chromosome F"/>
</dbReference>
<dbReference type="STRING" id="4955.A0A1G4MEI5"/>
<feature type="region of interest" description="Disordered" evidence="12">
    <location>
        <begin position="723"/>
        <end position="780"/>
    </location>
</feature>
<evidence type="ECO:0000256" key="4">
    <source>
        <dbReference type="ARBA" id="ARBA00022679"/>
    </source>
</evidence>
<evidence type="ECO:0000256" key="8">
    <source>
        <dbReference type="ARBA" id="ARBA00047899"/>
    </source>
</evidence>
<dbReference type="PROSITE" id="PS00108">
    <property type="entry name" value="PROTEIN_KINASE_ST"/>
    <property type="match status" value="1"/>
</dbReference>
<evidence type="ECO:0000259" key="13">
    <source>
        <dbReference type="PROSITE" id="PS50011"/>
    </source>
</evidence>
<dbReference type="SMART" id="SM00220">
    <property type="entry name" value="S_TKc"/>
    <property type="match status" value="1"/>
</dbReference>
<keyword evidence="6" id="KW-0418">Kinase</keyword>
<evidence type="ECO:0000256" key="12">
    <source>
        <dbReference type="SAM" id="MobiDB-lite"/>
    </source>
</evidence>
<dbReference type="InterPro" id="IPR011009">
    <property type="entry name" value="Kinase-like_dom_sf"/>
</dbReference>
<dbReference type="AlphaFoldDB" id="A0A1G4MEI5"/>
<name>A0A1G4MEI5_LACFM</name>
<keyword evidence="11" id="KW-0175">Coiled coil</keyword>
<evidence type="ECO:0000313" key="14">
    <source>
        <dbReference type="EMBL" id="SCW02267.1"/>
    </source>
</evidence>
<dbReference type="Pfam" id="PF00069">
    <property type="entry name" value="Pkinase"/>
    <property type="match status" value="1"/>
</dbReference>
<sequence length="845" mass="93817">MIPNKPSEVPGSNVSTVFKRTEVIGRGKFGIVYKGYHVKTKQVYAIKVLNLDSAEDEVEDVQKEVQFLSSLKQVPNITHYYGSYLNDTKLWVIMEYCAGGSLRTLLRPGKIDEQYIGIIMRELLVALVHIHKDNVIHRDIKAANVLIANDGRIKLCDFGVAAQLTQSKVRRQTMAGTPYWMAPEVIMEGVYYDTKVDIWSLGITTYEIATGNPPYCEVEALRAMQLITKSKPPRLEGRQYSSSLKEFIALCLDEDPKERLSAEELLKTRFIKSYKNLPVSVLQELISRYLIHRDKRSSRDASSNIEEDDQARGDTNGVVEGEDHLDVKWDFDSLSSNEYIMENDINIEAIPEESSHEHFNFAYPDEDMLYQSNRRFFQGTTIGKGGMNVTMNNSTIHALNNNTTYHNSTNLQTRNATGTTNKKSETKASKALQQLFEETDTLNEASAEQEYSRVSKPNNPMHLASHEDILRPATPNSERPSHPDVIKGTIYQSQSTPSLPMLQTNFSQPVIVGPASSTALPTPIEIEIPEELPSVQEKTLGASTKPRSSTVSVVTNKVSQHLQRRLTVTGNGPGRSENGGTPKTILEDKGRVSSLAPAPLSKSGRSSSPMKLVSNGSPGKGPSSMPGMHVTSPSMKPMLNEKTDVLLQPMNGNDNEHVPTRINRDFKKQNPNLKLQMPSPTSLMPNKLLENITTVTANTEDSNINQFGFNTSTTMLPVAMTPVGERPHDPFKRNRSTSNASRSNSVALEGSVTVSANSVASNATTNTSTTNGTPVESAMEPPPKFLQMDMFLDAPDEADEPDHEDRKFLVRRELEKLLRTVEDALPIMEQALKDVLTKIHSVEDS</sequence>
<keyword evidence="7 10" id="KW-0067">ATP-binding</keyword>
<dbReference type="InterPro" id="IPR017441">
    <property type="entry name" value="Protein_kinase_ATP_BS"/>
</dbReference>
<evidence type="ECO:0000256" key="1">
    <source>
        <dbReference type="ARBA" id="ARBA00008874"/>
    </source>
</evidence>
<feature type="binding site" evidence="10">
    <location>
        <position position="47"/>
    </location>
    <ligand>
        <name>ATP</name>
        <dbReference type="ChEBI" id="CHEBI:30616"/>
    </ligand>
</feature>
<feature type="region of interest" description="Disordered" evidence="12">
    <location>
        <begin position="297"/>
        <end position="319"/>
    </location>
</feature>
<dbReference type="GO" id="GO:0005524">
    <property type="term" value="F:ATP binding"/>
    <property type="evidence" value="ECO:0007669"/>
    <property type="project" value="UniProtKB-UniRule"/>
</dbReference>
<dbReference type="GO" id="GO:0004674">
    <property type="term" value="F:protein serine/threonine kinase activity"/>
    <property type="evidence" value="ECO:0007669"/>
    <property type="project" value="UniProtKB-KW"/>
</dbReference>
<dbReference type="InterPro" id="IPR000719">
    <property type="entry name" value="Prot_kinase_dom"/>
</dbReference>
<dbReference type="PROSITE" id="PS00107">
    <property type="entry name" value="PROTEIN_KINASE_ATP"/>
    <property type="match status" value="1"/>
</dbReference>
<organism evidence="14 15">
    <name type="scientific">Lachancea fermentati</name>
    <name type="common">Zygosaccharomyces fermentati</name>
    <dbReference type="NCBI Taxonomy" id="4955"/>
    <lineage>
        <taxon>Eukaryota</taxon>
        <taxon>Fungi</taxon>
        <taxon>Dikarya</taxon>
        <taxon>Ascomycota</taxon>
        <taxon>Saccharomycotina</taxon>
        <taxon>Saccharomycetes</taxon>
        <taxon>Saccharomycetales</taxon>
        <taxon>Saccharomycetaceae</taxon>
        <taxon>Lachancea</taxon>
    </lineage>
</organism>
<dbReference type="GO" id="GO:0005737">
    <property type="term" value="C:cytoplasm"/>
    <property type="evidence" value="ECO:0007669"/>
    <property type="project" value="TreeGrafter"/>
</dbReference>
<dbReference type="EMBL" id="LT598490">
    <property type="protein sequence ID" value="SCW02267.1"/>
    <property type="molecule type" value="Genomic_DNA"/>
</dbReference>
<dbReference type="InterPro" id="IPR008271">
    <property type="entry name" value="Ser/Thr_kinase_AS"/>
</dbReference>
<dbReference type="OrthoDB" id="248923at2759"/>
<keyword evidence="3" id="KW-0723">Serine/threonine-protein kinase</keyword>
<dbReference type="InterPro" id="IPR050629">
    <property type="entry name" value="STE20/SPS1-PAK"/>
</dbReference>
<keyword evidence="15" id="KW-1185">Reference proteome</keyword>
<keyword evidence="4" id="KW-0808">Transferase</keyword>